<sequence>MMGNRCRVWWPKQLSLRKPSSSSNFLLGWFVSSPPSSLDVVVAFAYTEFALSGLQSSLQGILRDTNGRMPVLLQDKSMLCVVGQIFKDLIEDQSHSSSCGCHELSGSVEQFRDDFEGKGYWIQMLCDPKEQVGKDIAWIPKLHHLILYETPTYGAHHFSLHPWNSFEQVSAPMRKPNWVDELHQKQQLLDLDTVVLAINSSATAEIVFERCTGPMTSFVRFSTVYMFLGFIWQLFAISMASLSMLFYVILQFLYRLLNFASDSWIYLILVKVFSSSRIHIRIRGSQILYWPIFLQDNGMRSLSSVEYAEKAALHRRSMWSSLAVDVLLGNLFGLVLLYHAESACIWILKFSSDLTNELLRSRCVWLMGVPAGQNINSVWQREYYMIGVKLKRFRSTGIYVEIRLNYRGIVLSGKPRTLVATAAYGVLTGRRIPSTVGTDLSIFPWMLISYKEYWRLCRDSVLACYRA</sequence>
<dbReference type="PANTHER" id="PTHR47555">
    <property type="entry name" value="N-ACETYLGLUCOSAMINYL TRANSFERASE COMPONENT FAMILY PROTEIN / GPI1 FAMILY PROTEIN"/>
    <property type="match status" value="1"/>
</dbReference>
<keyword evidence="1" id="KW-1133">Transmembrane helix</keyword>
<evidence type="ECO:0000313" key="3">
    <source>
        <dbReference type="Proteomes" id="UP000315295"/>
    </source>
</evidence>
<evidence type="ECO:0000256" key="1">
    <source>
        <dbReference type="SAM" id="Phobius"/>
    </source>
</evidence>
<keyword evidence="1" id="KW-0472">Membrane</keyword>
<dbReference type="GO" id="GO:0016020">
    <property type="term" value="C:membrane"/>
    <property type="evidence" value="ECO:0007669"/>
    <property type="project" value="InterPro"/>
</dbReference>
<name>A0A540LS66_MALBA</name>
<keyword evidence="1" id="KW-0812">Transmembrane</keyword>
<protein>
    <submittedName>
        <fullName evidence="2">Uncharacterized protein</fullName>
    </submittedName>
</protein>
<gene>
    <name evidence="2" type="ORF">C1H46_025075</name>
</gene>
<dbReference type="Proteomes" id="UP000315295">
    <property type="component" value="Unassembled WGS sequence"/>
</dbReference>
<dbReference type="Pfam" id="PF05024">
    <property type="entry name" value="Gpi1"/>
    <property type="match status" value="1"/>
</dbReference>
<organism evidence="2 3">
    <name type="scientific">Malus baccata</name>
    <name type="common">Siberian crab apple</name>
    <name type="synonym">Pyrus baccata</name>
    <dbReference type="NCBI Taxonomy" id="106549"/>
    <lineage>
        <taxon>Eukaryota</taxon>
        <taxon>Viridiplantae</taxon>
        <taxon>Streptophyta</taxon>
        <taxon>Embryophyta</taxon>
        <taxon>Tracheophyta</taxon>
        <taxon>Spermatophyta</taxon>
        <taxon>Magnoliopsida</taxon>
        <taxon>eudicotyledons</taxon>
        <taxon>Gunneridae</taxon>
        <taxon>Pentapetalae</taxon>
        <taxon>rosids</taxon>
        <taxon>fabids</taxon>
        <taxon>Rosales</taxon>
        <taxon>Rosaceae</taxon>
        <taxon>Amygdaloideae</taxon>
        <taxon>Maleae</taxon>
        <taxon>Malus</taxon>
    </lineage>
</organism>
<proteinExistence type="predicted"/>
<dbReference type="GO" id="GO:0006506">
    <property type="term" value="P:GPI anchor biosynthetic process"/>
    <property type="evidence" value="ECO:0007669"/>
    <property type="project" value="InterPro"/>
</dbReference>
<accession>A0A540LS66</accession>
<feature type="transmembrane region" description="Helical" evidence="1">
    <location>
        <begin position="224"/>
        <end position="250"/>
    </location>
</feature>
<dbReference type="STRING" id="106549.A0A540LS66"/>
<keyword evidence="3" id="KW-1185">Reference proteome</keyword>
<dbReference type="AlphaFoldDB" id="A0A540LS66"/>
<dbReference type="EMBL" id="VIEB01000480">
    <property type="protein sequence ID" value="TQD89354.1"/>
    <property type="molecule type" value="Genomic_DNA"/>
</dbReference>
<evidence type="ECO:0000313" key="2">
    <source>
        <dbReference type="EMBL" id="TQD89354.1"/>
    </source>
</evidence>
<comment type="caution">
    <text evidence="2">The sequence shown here is derived from an EMBL/GenBank/DDBJ whole genome shotgun (WGS) entry which is preliminary data.</text>
</comment>
<reference evidence="2 3" key="1">
    <citation type="journal article" date="2019" name="G3 (Bethesda)">
        <title>Sequencing of a Wild Apple (Malus baccata) Genome Unravels the Differences Between Cultivated and Wild Apple Species Regarding Disease Resistance and Cold Tolerance.</title>
        <authorList>
            <person name="Chen X."/>
        </authorList>
    </citation>
    <scope>NUCLEOTIDE SEQUENCE [LARGE SCALE GENOMIC DNA]</scope>
    <source>
        <strain evidence="3">cv. Shandingzi</strain>
        <tissue evidence="2">Leaves</tissue>
    </source>
</reference>
<dbReference type="PANTHER" id="PTHR47555:SF2">
    <property type="entry name" value="N-ACETYLGLUCOSAMINYL TRANSFERASE COMPONENT FAMILY PROTEIN _ GPI1 FAMILY PROTEIN"/>
    <property type="match status" value="1"/>
</dbReference>
<dbReference type="InterPro" id="IPR007720">
    <property type="entry name" value="PigQ/GPI1"/>
</dbReference>